<name>A0A2P4T0F3_BAMTH</name>
<proteinExistence type="predicted"/>
<keyword evidence="3" id="KW-1185">Reference proteome</keyword>
<reference evidence="2 3" key="1">
    <citation type="submission" date="2018-01" db="EMBL/GenBank/DDBJ databases">
        <title>Comparison of the Chinese Bamboo Partridge and Red Junglefowl genome sequences highlights the importance of demography in genome evolution.</title>
        <authorList>
            <person name="Tiley G.P."/>
            <person name="Kimball R.T."/>
            <person name="Braun E.L."/>
            <person name="Burleigh J.G."/>
        </authorList>
    </citation>
    <scope>NUCLEOTIDE SEQUENCE [LARGE SCALE GENOMIC DNA]</scope>
    <source>
        <strain evidence="2">RTK389</strain>
        <tissue evidence="2">Blood</tissue>
    </source>
</reference>
<organism evidence="2 3">
    <name type="scientific">Bambusicola thoracicus</name>
    <name type="common">Chinese bamboo-partridge</name>
    <name type="synonym">Perdix thoracica</name>
    <dbReference type="NCBI Taxonomy" id="9083"/>
    <lineage>
        <taxon>Eukaryota</taxon>
        <taxon>Metazoa</taxon>
        <taxon>Chordata</taxon>
        <taxon>Craniata</taxon>
        <taxon>Vertebrata</taxon>
        <taxon>Euteleostomi</taxon>
        <taxon>Archelosauria</taxon>
        <taxon>Archosauria</taxon>
        <taxon>Dinosauria</taxon>
        <taxon>Saurischia</taxon>
        <taxon>Theropoda</taxon>
        <taxon>Coelurosauria</taxon>
        <taxon>Aves</taxon>
        <taxon>Neognathae</taxon>
        <taxon>Galloanserae</taxon>
        <taxon>Galliformes</taxon>
        <taxon>Phasianidae</taxon>
        <taxon>Perdicinae</taxon>
        <taxon>Bambusicola</taxon>
    </lineage>
</organism>
<protein>
    <submittedName>
        <fullName evidence="2">Uncharacterized protein</fullName>
    </submittedName>
</protein>
<gene>
    <name evidence="2" type="ORF">CIB84_006399</name>
</gene>
<evidence type="ECO:0000313" key="3">
    <source>
        <dbReference type="Proteomes" id="UP000237246"/>
    </source>
</evidence>
<evidence type="ECO:0000256" key="1">
    <source>
        <dbReference type="SAM" id="MobiDB-lite"/>
    </source>
</evidence>
<feature type="compositionally biased region" description="Polar residues" evidence="1">
    <location>
        <begin position="81"/>
        <end position="90"/>
    </location>
</feature>
<dbReference type="AlphaFoldDB" id="A0A2P4T0F3"/>
<comment type="caution">
    <text evidence="2">The sequence shown here is derived from an EMBL/GenBank/DDBJ whole genome shotgun (WGS) entry which is preliminary data.</text>
</comment>
<accession>A0A2P4T0F3</accession>
<evidence type="ECO:0000313" key="2">
    <source>
        <dbReference type="EMBL" id="POI29851.1"/>
    </source>
</evidence>
<dbReference type="EMBL" id="PPHD01013848">
    <property type="protein sequence ID" value="POI29851.1"/>
    <property type="molecule type" value="Genomic_DNA"/>
</dbReference>
<sequence>MAQPPPAVTCGTRVHLRAAPGPPKRCRGSRGWCGHGAAPARPRRFCTGLWDRGTRGVRLQAIGVRPSRFAAGGREEVPELRSSSRGSNNALGREKRGAEFKSWKGKDRALWNSCAESIRQSPLHLGLEEGG</sequence>
<feature type="region of interest" description="Disordered" evidence="1">
    <location>
        <begin position="73"/>
        <end position="99"/>
    </location>
</feature>
<dbReference type="Proteomes" id="UP000237246">
    <property type="component" value="Unassembled WGS sequence"/>
</dbReference>